<dbReference type="EMBL" id="JACCFQ010000001">
    <property type="protein sequence ID" value="NYJ15930.1"/>
    <property type="molecule type" value="Genomic_DNA"/>
</dbReference>
<evidence type="ECO:0000313" key="2">
    <source>
        <dbReference type="Proteomes" id="UP000560069"/>
    </source>
</evidence>
<evidence type="ECO:0000313" key="1">
    <source>
        <dbReference type="EMBL" id="NYJ15930.1"/>
    </source>
</evidence>
<accession>A0A7Z0E6G5</accession>
<organism evidence="1 2">
    <name type="scientific">Nesterenkonia sandarakina</name>
    <dbReference type="NCBI Taxonomy" id="272918"/>
    <lineage>
        <taxon>Bacteria</taxon>
        <taxon>Bacillati</taxon>
        <taxon>Actinomycetota</taxon>
        <taxon>Actinomycetes</taxon>
        <taxon>Micrococcales</taxon>
        <taxon>Micrococcaceae</taxon>
        <taxon>Nesterenkonia</taxon>
    </lineage>
</organism>
<dbReference type="InterPro" id="IPR016181">
    <property type="entry name" value="Acyl_CoA_acyltransferase"/>
</dbReference>
<reference evidence="1 2" key="1">
    <citation type="submission" date="2020-07" db="EMBL/GenBank/DDBJ databases">
        <title>Sequencing the genomes of 1000 actinobacteria strains.</title>
        <authorList>
            <person name="Klenk H.-P."/>
        </authorList>
    </citation>
    <scope>NUCLEOTIDE SEQUENCE [LARGE SCALE GENOMIC DNA]</scope>
    <source>
        <strain evidence="1 2">DSM 15664</strain>
    </source>
</reference>
<proteinExistence type="predicted"/>
<sequence length="243" mass="24954">MAAEEAPGGGLAEHTRSIIALSWARRLGLGDEDLLGPGSRHELSTPAGSPVSFLRLFDHTVLSAPSEVLHQARRLADAELADERSLLALARRCAAGARSLGAAQLLYAEEPPILTAAQRGAISFEPEAVQAAIAASPADDVQASGIGAAPWRAALVDEDTGVSLGAAGREIWAGMLAQLGVLTVPGQRRRGVGLQLAAVAAEEAFTEGLIPQWRAGTESLAALRIAAGLGFSSAGTQTTVTLD</sequence>
<dbReference type="RefSeq" id="WP_179440969.1">
    <property type="nucleotide sequence ID" value="NZ_BAAALK010000008.1"/>
</dbReference>
<comment type="caution">
    <text evidence="1">The sequence shown here is derived from an EMBL/GenBank/DDBJ whole genome shotgun (WGS) entry which is preliminary data.</text>
</comment>
<gene>
    <name evidence="1" type="ORF">HNR11_000464</name>
</gene>
<name>A0A7Z0E6G5_9MICC</name>
<protein>
    <submittedName>
        <fullName evidence="1">GNAT superfamily N-acetyltransferase</fullName>
    </submittedName>
</protein>
<dbReference type="Gene3D" id="3.40.630.30">
    <property type="match status" value="1"/>
</dbReference>
<dbReference type="AlphaFoldDB" id="A0A7Z0E6G5"/>
<dbReference type="GO" id="GO:0016740">
    <property type="term" value="F:transferase activity"/>
    <property type="evidence" value="ECO:0007669"/>
    <property type="project" value="UniProtKB-KW"/>
</dbReference>
<keyword evidence="1" id="KW-0808">Transferase</keyword>
<dbReference type="Proteomes" id="UP000560069">
    <property type="component" value="Unassembled WGS sequence"/>
</dbReference>
<keyword evidence="2" id="KW-1185">Reference proteome</keyword>
<dbReference type="SUPFAM" id="SSF55729">
    <property type="entry name" value="Acyl-CoA N-acyltransferases (Nat)"/>
    <property type="match status" value="1"/>
</dbReference>